<keyword evidence="2" id="KW-0614">Plasmid</keyword>
<name>A0A9P1JLC5_9VIBR</name>
<keyword evidence="1" id="KW-0732">Signal</keyword>
<evidence type="ECO:0000313" key="2">
    <source>
        <dbReference type="EMBL" id="CBJ93151.1"/>
    </source>
</evidence>
<gene>
    <name evidence="2" type="ORF">VIBNI_0121</name>
</gene>
<feature type="signal peptide" evidence="1">
    <location>
        <begin position="1"/>
        <end position="18"/>
    </location>
</feature>
<dbReference type="NCBIfam" id="TIGR02743">
    <property type="entry name" value="TraW"/>
    <property type="match status" value="1"/>
</dbReference>
<sequence length="223" mass="25479">MKLAWIWLGVCLSVPAGAADLGKLGPTFPIGEEDLLTWIERRLTTMEASGELTRLVDDFQARVRQSVSTPPSLGLPTTEHPQIFYVDPTLRFGHDILHPVSREPIARAGDTINPFDPDTWPPNTRLQHFRYNKVLVFLDASDQRQIRWAASFQDPRPIRWILTGGNPKESTKDLSGPVYFDQRGDLVRRLHVRSVPSWVEQSGRYWRVTEVDISLKNVEETRP</sequence>
<dbReference type="AlphaFoldDB" id="A0A9P1JLC5"/>
<organism evidence="2">
    <name type="scientific">Vibrio nigripulchritudo</name>
    <dbReference type="NCBI Taxonomy" id="28173"/>
    <lineage>
        <taxon>Bacteria</taxon>
        <taxon>Pseudomonadati</taxon>
        <taxon>Pseudomonadota</taxon>
        <taxon>Gammaproteobacteria</taxon>
        <taxon>Vibrionales</taxon>
        <taxon>Vibrionaceae</taxon>
        <taxon>Vibrio</taxon>
    </lineage>
</organism>
<dbReference type="InterPro" id="IPR014114">
    <property type="entry name" value="TraW"/>
</dbReference>
<geneLocation type="plasmid" evidence="2">
    <name>VIBNI_pA</name>
</geneLocation>
<feature type="chain" id="PRO_5040301600" evidence="1">
    <location>
        <begin position="19"/>
        <end position="223"/>
    </location>
</feature>
<evidence type="ECO:0000256" key="1">
    <source>
        <dbReference type="SAM" id="SignalP"/>
    </source>
</evidence>
<protein>
    <submittedName>
        <fullName evidence="2">Conjugative transfer protein TraW</fullName>
    </submittedName>
</protein>
<dbReference type="RefSeq" id="WP_013610287.1">
    <property type="nucleotide sequence ID" value="NC_015156.1"/>
</dbReference>
<accession>A0A9P1JLC5</accession>
<dbReference type="EMBL" id="FP893246">
    <property type="protein sequence ID" value="CBJ93151.1"/>
    <property type="molecule type" value="Genomic_DNA"/>
</dbReference>
<proteinExistence type="predicted"/>
<reference evidence="2" key="1">
    <citation type="submission" date="2010-02" db="EMBL/GenBank/DDBJ databases">
        <authorList>
            <person name="Genoscope - CEA"/>
        </authorList>
    </citation>
    <scope>NUCLEOTIDE SEQUENCE</scope>
    <source>
        <plasmid evidence="2">VIBNI_pA</plasmid>
    </source>
</reference>